<proteinExistence type="predicted"/>
<evidence type="ECO:0000313" key="2">
    <source>
        <dbReference type="Proteomes" id="UP001550603"/>
    </source>
</evidence>
<sequence>MVLWAERPVRVDVAGVAYDLMGRRLPTGPVTASGDPLYVVSPAVAGVTASSLRATARPRARLSRAEHIVLAQRFPARNAAPGKDDGDAPPPYGYRLGRRTRMVVDVYNFGATACHVTVAARPVGGGWSVRTEHGRQEERIRVPAGGRVGVGFTIRAGSSVRPRTDRRLAFAATLDEGGGVPASVALIHLK</sequence>
<reference evidence="1 2" key="1">
    <citation type="submission" date="2024-06" db="EMBL/GenBank/DDBJ databases">
        <title>The Natural Products Discovery Center: Release of the First 8490 Sequenced Strains for Exploring Actinobacteria Biosynthetic Diversity.</title>
        <authorList>
            <person name="Kalkreuter E."/>
            <person name="Kautsar S.A."/>
            <person name="Yang D."/>
            <person name="Bader C.D."/>
            <person name="Teijaro C.N."/>
            <person name="Fluegel L."/>
            <person name="Davis C.M."/>
            <person name="Simpson J.R."/>
            <person name="Lauterbach L."/>
            <person name="Steele A.D."/>
            <person name="Gui C."/>
            <person name="Meng S."/>
            <person name="Li G."/>
            <person name="Viehrig K."/>
            <person name="Ye F."/>
            <person name="Su P."/>
            <person name="Kiefer A.F."/>
            <person name="Nichols A."/>
            <person name="Cepeda A.J."/>
            <person name="Yan W."/>
            <person name="Fan B."/>
            <person name="Jiang Y."/>
            <person name="Adhikari A."/>
            <person name="Zheng C.-J."/>
            <person name="Schuster L."/>
            <person name="Cowan T.M."/>
            <person name="Smanski M.J."/>
            <person name="Chevrette M.G."/>
            <person name="De Carvalho L.P.S."/>
            <person name="Shen B."/>
        </authorList>
    </citation>
    <scope>NUCLEOTIDE SEQUENCE [LARGE SCALE GENOMIC DNA]</scope>
    <source>
        <strain evidence="1 2">NPDC019583</strain>
    </source>
</reference>
<dbReference type="Proteomes" id="UP001550603">
    <property type="component" value="Unassembled WGS sequence"/>
</dbReference>
<comment type="caution">
    <text evidence="1">The sequence shown here is derived from an EMBL/GenBank/DDBJ whole genome shotgun (WGS) entry which is preliminary data.</text>
</comment>
<organism evidence="1 2">
    <name type="scientific">Streptomyces olindensis</name>
    <dbReference type="NCBI Taxonomy" id="358823"/>
    <lineage>
        <taxon>Bacteria</taxon>
        <taxon>Bacillati</taxon>
        <taxon>Actinomycetota</taxon>
        <taxon>Actinomycetes</taxon>
        <taxon>Kitasatosporales</taxon>
        <taxon>Streptomycetaceae</taxon>
        <taxon>Streptomyces</taxon>
    </lineage>
</organism>
<keyword evidence="2" id="KW-1185">Reference proteome</keyword>
<gene>
    <name evidence="1" type="ORF">ABZ568_08920</name>
</gene>
<accession>A0ABV2XRC4</accession>
<protein>
    <submittedName>
        <fullName evidence="1">Uncharacterized protein</fullName>
    </submittedName>
</protein>
<dbReference type="EMBL" id="JBEYBN010000009">
    <property type="protein sequence ID" value="MEU2266544.1"/>
    <property type="molecule type" value="Genomic_DNA"/>
</dbReference>
<name>A0ABV2XRC4_9ACTN</name>
<evidence type="ECO:0000313" key="1">
    <source>
        <dbReference type="EMBL" id="MEU2266544.1"/>
    </source>
</evidence>
<dbReference type="RefSeq" id="WP_359786892.1">
    <property type="nucleotide sequence ID" value="NZ_JBEYBN010000009.1"/>
</dbReference>